<comment type="caution">
    <text evidence="1">The sequence shown here is derived from an EMBL/GenBank/DDBJ whole genome shotgun (WGS) entry which is preliminary data.</text>
</comment>
<sequence length="237" mass="25962">MKKILLFVLIIILIVVGLGYLALSGKVPSLTNAALKQVELGVRETPDEIYSFYDDIGYVNNLKGETPKSGELVFEGGIELDHTFTQSEINSWIAGWEKDWSDLPFKNSQIRINGDGTVEASSSISIPVAESFAKMLGYTQEDINKAKTYLKYIPDPLPLYAKGRASITENNAIYDIESLKIGGYTVPNSLNNSLADLLENITAKTRELSSYTNVKEAIVTSEGVKFVGTVPASVDIK</sequence>
<dbReference type="AlphaFoldDB" id="A0A2N2F386"/>
<dbReference type="EMBL" id="PHAO01000001">
    <property type="protein sequence ID" value="PKN02684.1"/>
    <property type="molecule type" value="Genomic_DNA"/>
</dbReference>
<organism evidence="1 2">
    <name type="scientific">Candidatus Dojkabacteria bacterium HGW-Dojkabacteria-1</name>
    <dbReference type="NCBI Taxonomy" id="2013761"/>
    <lineage>
        <taxon>Bacteria</taxon>
        <taxon>Candidatus Dojkabacteria</taxon>
    </lineage>
</organism>
<reference evidence="1 2" key="1">
    <citation type="journal article" date="2017" name="ISME J.">
        <title>Potential for microbial H2 and metal transformations associated with novel bacteria and archaea in deep terrestrial subsurface sediments.</title>
        <authorList>
            <person name="Hernsdorf A.W."/>
            <person name="Amano Y."/>
            <person name="Miyakawa K."/>
            <person name="Ise K."/>
            <person name="Suzuki Y."/>
            <person name="Anantharaman K."/>
            <person name="Probst A."/>
            <person name="Burstein D."/>
            <person name="Thomas B.C."/>
            <person name="Banfield J.F."/>
        </authorList>
    </citation>
    <scope>NUCLEOTIDE SEQUENCE [LARGE SCALE GENOMIC DNA]</scope>
    <source>
        <strain evidence="1">HGW-Dojkabacteria-1</strain>
    </source>
</reference>
<evidence type="ECO:0000313" key="1">
    <source>
        <dbReference type="EMBL" id="PKN02684.1"/>
    </source>
</evidence>
<evidence type="ECO:0000313" key="2">
    <source>
        <dbReference type="Proteomes" id="UP000233417"/>
    </source>
</evidence>
<name>A0A2N2F386_9BACT</name>
<gene>
    <name evidence="1" type="ORF">CVU76_01440</name>
</gene>
<accession>A0A2N2F386</accession>
<proteinExistence type="predicted"/>
<protein>
    <submittedName>
        <fullName evidence="1">Uncharacterized protein</fullName>
    </submittedName>
</protein>
<dbReference type="Proteomes" id="UP000233417">
    <property type="component" value="Unassembled WGS sequence"/>
</dbReference>